<feature type="chain" id="PRO_5021891908" description="DUF3108 domain-containing protein" evidence="1">
    <location>
        <begin position="25"/>
        <end position="271"/>
    </location>
</feature>
<comment type="caution">
    <text evidence="2">The sequence shown here is derived from an EMBL/GenBank/DDBJ whole genome shotgun (WGS) entry which is preliminary data.</text>
</comment>
<dbReference type="InterPro" id="IPR021457">
    <property type="entry name" value="DUF3108"/>
</dbReference>
<dbReference type="AlphaFoldDB" id="A0A511AYW6"/>
<gene>
    <name evidence="2" type="ORF">GWA01_11700</name>
</gene>
<dbReference type="Pfam" id="PF11306">
    <property type="entry name" value="DUF3108"/>
    <property type="match status" value="1"/>
</dbReference>
<evidence type="ECO:0000256" key="1">
    <source>
        <dbReference type="SAM" id="SignalP"/>
    </source>
</evidence>
<dbReference type="EMBL" id="BJUZ01000001">
    <property type="protein sequence ID" value="GEK93400.1"/>
    <property type="molecule type" value="Genomic_DNA"/>
</dbReference>
<dbReference type="Proteomes" id="UP000321230">
    <property type="component" value="Unassembled WGS sequence"/>
</dbReference>
<reference evidence="2 3" key="1">
    <citation type="submission" date="2019-07" db="EMBL/GenBank/DDBJ databases">
        <title>Whole genome shotgun sequence of Gluconobacter wancherniae NBRC 103581.</title>
        <authorList>
            <person name="Hosoyama A."/>
            <person name="Uohara A."/>
            <person name="Ohji S."/>
            <person name="Ichikawa N."/>
        </authorList>
    </citation>
    <scope>NUCLEOTIDE SEQUENCE [LARGE SCALE GENOMIC DNA]</scope>
    <source>
        <strain evidence="2 3">NBRC 103581</strain>
    </source>
</reference>
<evidence type="ECO:0000313" key="2">
    <source>
        <dbReference type="EMBL" id="GEK93400.1"/>
    </source>
</evidence>
<feature type="signal peptide" evidence="1">
    <location>
        <begin position="1"/>
        <end position="24"/>
    </location>
</feature>
<dbReference type="RefSeq" id="WP_228118377.1">
    <property type="nucleotide sequence ID" value="NZ_BARC01000011.1"/>
</dbReference>
<evidence type="ECO:0008006" key="4">
    <source>
        <dbReference type="Google" id="ProtNLM"/>
    </source>
</evidence>
<keyword evidence="1" id="KW-0732">Signal</keyword>
<sequence>MTSKRLLGAFSAAALCLGSLPASGQEANASTVASEGPTGSDYAVYVHGLHVLNVSASYQLQPWGYGATTHLESAGFASWFLKMRITTQAQGHFTENGISPISYESSGFSRGTVRHVKLVYHDGTPSVDILEPRENDREQVPSDQLAHTVDTLSGVAHLLHTLTTTGKCNGTEMVFDGLRLTHMTIHGPVTDAIPQDHGELYSGPALRCDFIGQQVAGFVKDSPNRNKMSQPKPGAVWFKQVDGFGLVPVRIEIEHPKLGHVTVVMQQAPRH</sequence>
<name>A0A511AYW6_9PROT</name>
<organism evidence="2 3">
    <name type="scientific">Gluconobacter wancherniae NBRC 103581</name>
    <dbReference type="NCBI Taxonomy" id="656744"/>
    <lineage>
        <taxon>Bacteria</taxon>
        <taxon>Pseudomonadati</taxon>
        <taxon>Pseudomonadota</taxon>
        <taxon>Alphaproteobacteria</taxon>
        <taxon>Acetobacterales</taxon>
        <taxon>Acetobacteraceae</taxon>
        <taxon>Gluconobacter</taxon>
    </lineage>
</organism>
<evidence type="ECO:0000313" key="3">
    <source>
        <dbReference type="Proteomes" id="UP000321230"/>
    </source>
</evidence>
<proteinExistence type="predicted"/>
<accession>A0A511AYW6</accession>
<keyword evidence="3" id="KW-1185">Reference proteome</keyword>
<protein>
    <recommendedName>
        <fullName evidence="4">DUF3108 domain-containing protein</fullName>
    </recommendedName>
</protein>